<gene>
    <name evidence="1" type="ORF">PIB30_024294</name>
</gene>
<sequence>MKKVVFSSSLVASFYYKDQLDFTEKYQWWQIRRQCDSGWWMGHSTETKLLSRHCSNGGCAKTKLLLQHVRRRSVATLCQRWGEEQCIGPIMGCRAVYLRQRQGSEGGVGET</sequence>
<proteinExistence type="predicted"/>
<protein>
    <submittedName>
        <fullName evidence="1">Uncharacterized protein</fullName>
    </submittedName>
</protein>
<dbReference type="Proteomes" id="UP001341840">
    <property type="component" value="Unassembled WGS sequence"/>
</dbReference>
<keyword evidence="2" id="KW-1185">Reference proteome</keyword>
<evidence type="ECO:0000313" key="1">
    <source>
        <dbReference type="EMBL" id="MED6193984.1"/>
    </source>
</evidence>
<dbReference type="EMBL" id="JASCZI010211535">
    <property type="protein sequence ID" value="MED6193984.1"/>
    <property type="molecule type" value="Genomic_DNA"/>
</dbReference>
<accession>A0ABU6X784</accession>
<comment type="caution">
    <text evidence="1">The sequence shown here is derived from an EMBL/GenBank/DDBJ whole genome shotgun (WGS) entry which is preliminary data.</text>
</comment>
<evidence type="ECO:0000313" key="2">
    <source>
        <dbReference type="Proteomes" id="UP001341840"/>
    </source>
</evidence>
<organism evidence="1 2">
    <name type="scientific">Stylosanthes scabra</name>
    <dbReference type="NCBI Taxonomy" id="79078"/>
    <lineage>
        <taxon>Eukaryota</taxon>
        <taxon>Viridiplantae</taxon>
        <taxon>Streptophyta</taxon>
        <taxon>Embryophyta</taxon>
        <taxon>Tracheophyta</taxon>
        <taxon>Spermatophyta</taxon>
        <taxon>Magnoliopsida</taxon>
        <taxon>eudicotyledons</taxon>
        <taxon>Gunneridae</taxon>
        <taxon>Pentapetalae</taxon>
        <taxon>rosids</taxon>
        <taxon>fabids</taxon>
        <taxon>Fabales</taxon>
        <taxon>Fabaceae</taxon>
        <taxon>Papilionoideae</taxon>
        <taxon>50 kb inversion clade</taxon>
        <taxon>dalbergioids sensu lato</taxon>
        <taxon>Dalbergieae</taxon>
        <taxon>Pterocarpus clade</taxon>
        <taxon>Stylosanthes</taxon>
    </lineage>
</organism>
<reference evidence="1 2" key="1">
    <citation type="journal article" date="2023" name="Plants (Basel)">
        <title>Bridging the Gap: Combining Genomics and Transcriptomics Approaches to Understand Stylosanthes scabra, an Orphan Legume from the Brazilian Caatinga.</title>
        <authorList>
            <person name="Ferreira-Neto J.R.C."/>
            <person name="da Silva M.D."/>
            <person name="Binneck E."/>
            <person name="de Melo N.F."/>
            <person name="da Silva R.H."/>
            <person name="de Melo A.L.T.M."/>
            <person name="Pandolfi V."/>
            <person name="Bustamante F.O."/>
            <person name="Brasileiro-Vidal A.C."/>
            <person name="Benko-Iseppon A.M."/>
        </authorList>
    </citation>
    <scope>NUCLEOTIDE SEQUENCE [LARGE SCALE GENOMIC DNA]</scope>
    <source>
        <tissue evidence="1">Leaves</tissue>
    </source>
</reference>
<name>A0ABU6X784_9FABA</name>